<dbReference type="Pfam" id="PF18317">
    <property type="entry name" value="SDH_C"/>
    <property type="match status" value="1"/>
</dbReference>
<evidence type="ECO:0000256" key="6">
    <source>
        <dbReference type="HAMAP-Rule" id="MF_00222"/>
    </source>
</evidence>
<comment type="subunit">
    <text evidence="6">Homodimer.</text>
</comment>
<feature type="domain" description="SDH C-terminal" evidence="9">
    <location>
        <begin position="236"/>
        <end position="265"/>
    </location>
</feature>
<dbReference type="PANTHER" id="PTHR21089:SF1">
    <property type="entry name" value="BIFUNCTIONAL 3-DEHYDROQUINATE DEHYDRATASE_SHIKIMATE DEHYDROGENASE, CHLOROPLASTIC"/>
    <property type="match status" value="1"/>
</dbReference>
<name>A0A099T222_METMT</name>
<reference evidence="10 11" key="1">
    <citation type="submission" date="2014-09" db="EMBL/GenBank/DDBJ databases">
        <title>Draft genome sequence of an obligately methylotrophic methanogen, Methanococcoides methylutens, isolated from marine sediment.</title>
        <authorList>
            <person name="Guan Y."/>
            <person name="Ngugi D.K."/>
            <person name="Blom J."/>
            <person name="Ali S."/>
            <person name="Ferry J.G."/>
            <person name="Stingl U."/>
        </authorList>
    </citation>
    <scope>NUCLEOTIDE SEQUENCE [LARGE SCALE GENOMIC DNA]</scope>
    <source>
        <strain evidence="10 11">DSM 2657</strain>
    </source>
</reference>
<comment type="pathway">
    <text evidence="6">Metabolic intermediate biosynthesis; chorismate biosynthesis; chorismate from D-erythrose 4-phosphate and phosphoenolpyruvate: step 4/7.</text>
</comment>
<dbReference type="SUPFAM" id="SSF53223">
    <property type="entry name" value="Aminoacid dehydrogenase-like, N-terminal domain"/>
    <property type="match status" value="1"/>
</dbReference>
<dbReference type="GO" id="GO:0009423">
    <property type="term" value="P:chorismate biosynthetic process"/>
    <property type="evidence" value="ECO:0007669"/>
    <property type="project" value="UniProtKB-UniRule"/>
</dbReference>
<evidence type="ECO:0000259" key="7">
    <source>
        <dbReference type="Pfam" id="PF01488"/>
    </source>
</evidence>
<dbReference type="PANTHER" id="PTHR21089">
    <property type="entry name" value="SHIKIMATE DEHYDROGENASE"/>
    <property type="match status" value="1"/>
</dbReference>
<dbReference type="InterPro" id="IPR041121">
    <property type="entry name" value="SDH_C"/>
</dbReference>
<dbReference type="InterPro" id="IPR022893">
    <property type="entry name" value="Shikimate_DH_fam"/>
</dbReference>
<evidence type="ECO:0000256" key="1">
    <source>
        <dbReference type="ARBA" id="ARBA00012962"/>
    </source>
</evidence>
<dbReference type="CDD" id="cd01065">
    <property type="entry name" value="NAD_bind_Shikimate_DH"/>
    <property type="match status" value="1"/>
</dbReference>
<evidence type="ECO:0000256" key="5">
    <source>
        <dbReference type="ARBA" id="ARBA00023141"/>
    </source>
</evidence>
<evidence type="ECO:0000259" key="8">
    <source>
        <dbReference type="Pfam" id="PF08501"/>
    </source>
</evidence>
<dbReference type="GO" id="GO:0019632">
    <property type="term" value="P:shikimate metabolic process"/>
    <property type="evidence" value="ECO:0007669"/>
    <property type="project" value="InterPro"/>
</dbReference>
<dbReference type="FunFam" id="3.40.50.720:FF:000086">
    <property type="entry name" value="Quinate/shikimate dehydrogenase"/>
    <property type="match status" value="1"/>
</dbReference>
<keyword evidence="11" id="KW-1185">Reference proteome</keyword>
<sequence length="270" mass="28483">MKQVFGVMGDPIAHSLSPIMHNAAFEALGMDCTFHAFKVKQQDLGDALKGAQAMGFGGLNLTVPLKETAIGIIETDDLAARIGAVNTIDFKDGIKGYNTDGLGAQKTLEDAGVDIQDKNVLILGAGGAARAIAFTFTEAGAKVNIANRTPERAMTLAAEIGNVNGFGLDVLGRCLEDTDILINTTTVGMDPCIGDTIVTADQMHSGLTVFDVVYNPLKTKLLREAEAAGANPVTGIMMLVYQGAEAFRIWTGVKPPVDIMKKAVMEALKL</sequence>
<dbReference type="Gene3D" id="3.40.50.720">
    <property type="entry name" value="NAD(P)-binding Rossmann-like Domain"/>
    <property type="match status" value="1"/>
</dbReference>
<keyword evidence="3 6" id="KW-0521">NADP</keyword>
<evidence type="ECO:0000259" key="9">
    <source>
        <dbReference type="Pfam" id="PF18317"/>
    </source>
</evidence>
<dbReference type="InterPro" id="IPR013708">
    <property type="entry name" value="Shikimate_DH-bd_N"/>
</dbReference>
<feature type="binding site" evidence="6">
    <location>
        <position position="235"/>
    </location>
    <ligand>
        <name>NADP(+)</name>
        <dbReference type="ChEBI" id="CHEBI:58349"/>
    </ligand>
</feature>
<dbReference type="GO" id="GO:0008652">
    <property type="term" value="P:amino acid biosynthetic process"/>
    <property type="evidence" value="ECO:0007669"/>
    <property type="project" value="UniProtKB-KW"/>
</dbReference>
<dbReference type="InterPro" id="IPR006151">
    <property type="entry name" value="Shikm_DH/Glu-tRNA_Rdtase"/>
</dbReference>
<dbReference type="GO" id="GO:0004764">
    <property type="term" value="F:shikimate 3-dehydrogenase (NADP+) activity"/>
    <property type="evidence" value="ECO:0007669"/>
    <property type="project" value="UniProtKB-UniRule"/>
</dbReference>
<feature type="binding site" evidence="6">
    <location>
        <position position="86"/>
    </location>
    <ligand>
        <name>shikimate</name>
        <dbReference type="ChEBI" id="CHEBI:36208"/>
    </ligand>
</feature>
<organism evidence="10 11">
    <name type="scientific">Methanococcoides methylutens</name>
    <dbReference type="NCBI Taxonomy" id="2226"/>
    <lineage>
        <taxon>Archaea</taxon>
        <taxon>Methanobacteriati</taxon>
        <taxon>Methanobacteriota</taxon>
        <taxon>Stenosarchaea group</taxon>
        <taxon>Methanomicrobia</taxon>
        <taxon>Methanosarcinales</taxon>
        <taxon>Methanosarcinaceae</taxon>
        <taxon>Methanococcoides</taxon>
    </lineage>
</organism>
<feature type="binding site" evidence="6">
    <location>
        <position position="214"/>
    </location>
    <ligand>
        <name>shikimate</name>
        <dbReference type="ChEBI" id="CHEBI:36208"/>
    </ligand>
</feature>
<dbReference type="HAMAP" id="MF_00222">
    <property type="entry name" value="Shikimate_DH_AroE"/>
    <property type="match status" value="1"/>
</dbReference>
<feature type="binding site" evidence="6">
    <location>
        <position position="212"/>
    </location>
    <ligand>
        <name>NADP(+)</name>
        <dbReference type="ChEBI" id="CHEBI:58349"/>
    </ligand>
</feature>
<feature type="binding site" evidence="6">
    <location>
        <begin position="15"/>
        <end position="17"/>
    </location>
    <ligand>
        <name>shikimate</name>
        <dbReference type="ChEBI" id="CHEBI:36208"/>
    </ligand>
</feature>
<evidence type="ECO:0000256" key="3">
    <source>
        <dbReference type="ARBA" id="ARBA00022857"/>
    </source>
</evidence>
<feature type="domain" description="Shikimate dehydrogenase substrate binding N-terminal" evidence="8">
    <location>
        <begin position="7"/>
        <end position="88"/>
    </location>
</feature>
<gene>
    <name evidence="6" type="primary">aroE</name>
    <name evidence="10" type="ORF">LI82_03685</name>
</gene>
<dbReference type="InterPro" id="IPR046346">
    <property type="entry name" value="Aminoacid_DH-like_N_sf"/>
</dbReference>
<feature type="binding site" evidence="6">
    <location>
        <position position="62"/>
    </location>
    <ligand>
        <name>shikimate</name>
        <dbReference type="ChEBI" id="CHEBI:36208"/>
    </ligand>
</feature>
<feature type="active site" description="Proton acceptor" evidence="6">
    <location>
        <position position="66"/>
    </location>
</feature>
<dbReference type="Pfam" id="PF08501">
    <property type="entry name" value="Shikimate_dh_N"/>
    <property type="match status" value="1"/>
</dbReference>
<comment type="similarity">
    <text evidence="6">Belongs to the shikimate dehydrogenase family.</text>
</comment>
<dbReference type="RefSeq" id="WP_048193559.1">
    <property type="nucleotide sequence ID" value="NZ_CAAGSM010000002.1"/>
</dbReference>
<dbReference type="Pfam" id="PF01488">
    <property type="entry name" value="Shikimate_DH"/>
    <property type="match status" value="1"/>
</dbReference>
<dbReference type="SUPFAM" id="SSF51735">
    <property type="entry name" value="NAD(P)-binding Rossmann-fold domains"/>
    <property type="match status" value="1"/>
</dbReference>
<dbReference type="GO" id="GO:0050661">
    <property type="term" value="F:NADP binding"/>
    <property type="evidence" value="ECO:0007669"/>
    <property type="project" value="InterPro"/>
</dbReference>
<dbReference type="Proteomes" id="UP000029859">
    <property type="component" value="Unassembled WGS sequence"/>
</dbReference>
<dbReference type="InterPro" id="IPR036291">
    <property type="entry name" value="NAD(P)-bd_dom_sf"/>
</dbReference>
<dbReference type="OrthoDB" id="8744at2157"/>
<dbReference type="NCBIfam" id="NF001319">
    <property type="entry name" value="PRK00258.3-3"/>
    <property type="match status" value="1"/>
</dbReference>
<proteinExistence type="inferred from homology"/>
<dbReference type="UniPathway" id="UPA00053">
    <property type="reaction ID" value="UER00087"/>
</dbReference>
<dbReference type="NCBIfam" id="TIGR00507">
    <property type="entry name" value="aroE"/>
    <property type="match status" value="1"/>
</dbReference>
<feature type="domain" description="Quinate/shikimate 5-dehydrogenase/glutamyl-tRNA reductase" evidence="7">
    <location>
        <begin position="114"/>
        <end position="186"/>
    </location>
</feature>
<comment type="caution">
    <text evidence="10">The sequence shown here is derived from an EMBL/GenBank/DDBJ whole genome shotgun (WGS) entry which is preliminary data.</text>
</comment>
<evidence type="ECO:0000313" key="10">
    <source>
        <dbReference type="EMBL" id="KGK99142.1"/>
    </source>
</evidence>
<evidence type="ECO:0000256" key="2">
    <source>
        <dbReference type="ARBA" id="ARBA00022605"/>
    </source>
</evidence>
<dbReference type="GO" id="GO:0009073">
    <property type="term" value="P:aromatic amino acid family biosynthetic process"/>
    <property type="evidence" value="ECO:0007669"/>
    <property type="project" value="UniProtKB-KW"/>
</dbReference>
<dbReference type="EC" id="1.1.1.25" evidence="1 6"/>
<feature type="binding site" evidence="6">
    <location>
        <position position="242"/>
    </location>
    <ligand>
        <name>shikimate</name>
        <dbReference type="ChEBI" id="CHEBI:36208"/>
    </ligand>
</feature>
<feature type="binding site" evidence="6">
    <location>
        <begin position="147"/>
        <end position="152"/>
    </location>
    <ligand>
        <name>NADP(+)</name>
        <dbReference type="ChEBI" id="CHEBI:58349"/>
    </ligand>
</feature>
<feature type="binding site" evidence="6">
    <location>
        <position position="100"/>
    </location>
    <ligand>
        <name>shikimate</name>
        <dbReference type="ChEBI" id="CHEBI:36208"/>
    </ligand>
</feature>
<dbReference type="EMBL" id="JRHO01000009">
    <property type="protein sequence ID" value="KGK99142.1"/>
    <property type="molecule type" value="Genomic_DNA"/>
</dbReference>
<dbReference type="AlphaFoldDB" id="A0A099T222"/>
<protein>
    <recommendedName>
        <fullName evidence="1 6">Shikimate dehydrogenase (NADP(+))</fullName>
        <shortName evidence="6">SDH</shortName>
        <ecNumber evidence="1 6">1.1.1.25</ecNumber>
    </recommendedName>
</protein>
<keyword evidence="5 6" id="KW-0057">Aromatic amino acid biosynthesis</keyword>
<keyword evidence="4 6" id="KW-0560">Oxidoreductase</keyword>
<feature type="binding site" evidence="6">
    <location>
        <position position="77"/>
    </location>
    <ligand>
        <name>NADP(+)</name>
        <dbReference type="ChEBI" id="CHEBI:58349"/>
    </ligand>
</feature>
<accession>A0A099T222</accession>
<feature type="binding site" evidence="6">
    <location>
        <begin position="124"/>
        <end position="128"/>
    </location>
    <ligand>
        <name>NADP(+)</name>
        <dbReference type="ChEBI" id="CHEBI:58349"/>
    </ligand>
</feature>
<dbReference type="InterPro" id="IPR011342">
    <property type="entry name" value="Shikimate_DH"/>
</dbReference>
<comment type="function">
    <text evidence="6">Involved in the biosynthesis of the chorismate, which leads to the biosynthesis of aromatic amino acids. Catalyzes the reversible NADPH linked reduction of 3-dehydroshikimate (DHSA) to yield shikimate (SA).</text>
</comment>
<evidence type="ECO:0000313" key="11">
    <source>
        <dbReference type="Proteomes" id="UP000029859"/>
    </source>
</evidence>
<keyword evidence="2 6" id="KW-0028">Amino-acid biosynthesis</keyword>
<evidence type="ECO:0000256" key="4">
    <source>
        <dbReference type="ARBA" id="ARBA00023002"/>
    </source>
</evidence>
<comment type="catalytic activity">
    <reaction evidence="6">
        <text>shikimate + NADP(+) = 3-dehydroshikimate + NADPH + H(+)</text>
        <dbReference type="Rhea" id="RHEA:17737"/>
        <dbReference type="ChEBI" id="CHEBI:15378"/>
        <dbReference type="ChEBI" id="CHEBI:16630"/>
        <dbReference type="ChEBI" id="CHEBI:36208"/>
        <dbReference type="ChEBI" id="CHEBI:57783"/>
        <dbReference type="ChEBI" id="CHEBI:58349"/>
        <dbReference type="EC" id="1.1.1.25"/>
    </reaction>
</comment>
<dbReference type="Gene3D" id="3.40.50.10860">
    <property type="entry name" value="Leucine Dehydrogenase, chain A, domain 1"/>
    <property type="match status" value="1"/>
</dbReference>